<dbReference type="Proteomes" id="UP000297716">
    <property type="component" value="Unassembled WGS sequence"/>
</dbReference>
<organism evidence="1 2">
    <name type="scientific">Xylaria hypoxylon</name>
    <dbReference type="NCBI Taxonomy" id="37992"/>
    <lineage>
        <taxon>Eukaryota</taxon>
        <taxon>Fungi</taxon>
        <taxon>Dikarya</taxon>
        <taxon>Ascomycota</taxon>
        <taxon>Pezizomycotina</taxon>
        <taxon>Sordariomycetes</taxon>
        <taxon>Xylariomycetidae</taxon>
        <taxon>Xylariales</taxon>
        <taxon>Xylariaceae</taxon>
        <taxon>Xylaria</taxon>
    </lineage>
</organism>
<proteinExistence type="predicted"/>
<dbReference type="STRING" id="37992.A0A4Z0Z5T6"/>
<reference evidence="1 2" key="1">
    <citation type="submission" date="2019-03" db="EMBL/GenBank/DDBJ databases">
        <title>Draft genome sequence of Xylaria hypoxylon DSM 108379, a ubiquitous saprotrophic-parasitic fungi on hardwood.</title>
        <authorList>
            <person name="Buettner E."/>
            <person name="Leonhardt S."/>
            <person name="Gebauer A.M."/>
            <person name="Liers C."/>
            <person name="Hofrichter M."/>
            <person name="Kellner H."/>
        </authorList>
    </citation>
    <scope>NUCLEOTIDE SEQUENCE [LARGE SCALE GENOMIC DNA]</scope>
    <source>
        <strain evidence="1 2">DSM 108379</strain>
    </source>
</reference>
<keyword evidence="2" id="KW-1185">Reference proteome</keyword>
<gene>
    <name evidence="1" type="ORF">E0Z10_g4795</name>
</gene>
<dbReference type="OrthoDB" id="5207704at2759"/>
<evidence type="ECO:0000313" key="2">
    <source>
        <dbReference type="Proteomes" id="UP000297716"/>
    </source>
</evidence>
<evidence type="ECO:0000313" key="1">
    <source>
        <dbReference type="EMBL" id="TGJ83952.1"/>
    </source>
</evidence>
<name>A0A4Z0Z5T6_9PEZI</name>
<dbReference type="AlphaFoldDB" id="A0A4Z0Z5T6"/>
<sequence length="316" mass="34909">MFLSPSPIHELRCSTPGLSPAIASRRYRKGLKAEHLHAPSCTRKGNQLKVSSRVRQTTRRRKAHTLRIGWDRDEREDCRRIASDLTVELPGEWQRTPRLERQEAFRAPQTWDNVVVDDAALYRLGILYDDDDGDAHARGSGFGLDTIVHAEPIYSLRPAKRGKRAHHRVPLKEEDLYLSVDLLSTYLGDDAVIARFLAPMSDEEPARLHPDDRNGINRPDNGFVIGEGSAEPLSIVYELIENSTHSLAPIPAASDFPDLVSDTEEEDSGDWALVPGSSTDPSGNAVWLDTNVGVVTDGETTSPVGGAWIFLAGDDS</sequence>
<accession>A0A4Z0Z5T6</accession>
<protein>
    <submittedName>
        <fullName evidence="1">Uncharacterized protein</fullName>
    </submittedName>
</protein>
<dbReference type="EMBL" id="SKBN01000079">
    <property type="protein sequence ID" value="TGJ83952.1"/>
    <property type="molecule type" value="Genomic_DNA"/>
</dbReference>
<comment type="caution">
    <text evidence="1">The sequence shown here is derived from an EMBL/GenBank/DDBJ whole genome shotgun (WGS) entry which is preliminary data.</text>
</comment>